<evidence type="ECO:0000256" key="2">
    <source>
        <dbReference type="ARBA" id="ARBA00022553"/>
    </source>
</evidence>
<dbReference type="Proteomes" id="UP000515312">
    <property type="component" value="Chromosome"/>
</dbReference>
<organism evidence="3 4">
    <name type="scientific">Alloacidobacterium dinghuense</name>
    <dbReference type="NCBI Taxonomy" id="2763107"/>
    <lineage>
        <taxon>Bacteria</taxon>
        <taxon>Pseudomonadati</taxon>
        <taxon>Acidobacteriota</taxon>
        <taxon>Terriglobia</taxon>
        <taxon>Terriglobales</taxon>
        <taxon>Acidobacteriaceae</taxon>
        <taxon>Alloacidobacterium</taxon>
    </lineage>
</organism>
<keyword evidence="4" id="KW-1185">Reference proteome</keyword>
<evidence type="ECO:0000256" key="1">
    <source>
        <dbReference type="ARBA" id="ARBA00022450"/>
    </source>
</evidence>
<reference evidence="3 4" key="1">
    <citation type="submission" date="2020-08" db="EMBL/GenBank/DDBJ databases">
        <title>Edaphobacter telluris sp. nov. and Acidobacterium dinghuensis sp. nov., two acidobacteria isolated from forest soil.</title>
        <authorList>
            <person name="Fu J."/>
            <person name="Qiu L."/>
        </authorList>
    </citation>
    <scope>NUCLEOTIDE SEQUENCE [LARGE SCALE GENOMIC DNA]</scope>
    <source>
        <strain evidence="3">4Y35</strain>
    </source>
</reference>
<dbReference type="PANTHER" id="PTHR44845">
    <property type="entry name" value="CARRIER DOMAIN-CONTAINING PROTEIN"/>
    <property type="match status" value="1"/>
</dbReference>
<protein>
    <recommendedName>
        <fullName evidence="5">AMP-binding enzyme C-terminal domain-containing protein</fullName>
    </recommendedName>
</protein>
<keyword evidence="2" id="KW-0597">Phosphoprotein</keyword>
<name>A0A7G8BKK3_9BACT</name>
<sequence length="88" mass="9562">MGRATDYMVPSIFVQLETLPVSANGKVDLSRLPGPSSAGQSVVRTQSVTNEVEIRLSRIVQDLLGRRSISEHDNLSYQEGIRSLGCSS</sequence>
<dbReference type="PANTHER" id="PTHR44845:SF6">
    <property type="entry name" value="BETA-ALANINE-ACTIVATING ENZYME"/>
    <property type="match status" value="1"/>
</dbReference>
<proteinExistence type="predicted"/>
<gene>
    <name evidence="3" type="ORF">H7849_03595</name>
</gene>
<keyword evidence="1" id="KW-0596">Phosphopantetheine</keyword>
<dbReference type="Gene3D" id="3.30.300.30">
    <property type="match status" value="1"/>
</dbReference>
<evidence type="ECO:0000313" key="4">
    <source>
        <dbReference type="Proteomes" id="UP000515312"/>
    </source>
</evidence>
<dbReference type="AlphaFoldDB" id="A0A7G8BKK3"/>
<dbReference type="EMBL" id="CP060394">
    <property type="protein sequence ID" value="QNI33073.1"/>
    <property type="molecule type" value="Genomic_DNA"/>
</dbReference>
<evidence type="ECO:0008006" key="5">
    <source>
        <dbReference type="Google" id="ProtNLM"/>
    </source>
</evidence>
<dbReference type="InterPro" id="IPR045851">
    <property type="entry name" value="AMP-bd_C_sf"/>
</dbReference>
<accession>A0A7G8BKK3</accession>
<dbReference type="SUPFAM" id="SSF56801">
    <property type="entry name" value="Acetyl-CoA synthetase-like"/>
    <property type="match status" value="1"/>
</dbReference>
<evidence type="ECO:0000313" key="3">
    <source>
        <dbReference type="EMBL" id="QNI33073.1"/>
    </source>
</evidence>
<dbReference type="KEGG" id="adin:H7849_03595"/>
<dbReference type="RefSeq" id="WP_186744199.1">
    <property type="nucleotide sequence ID" value="NZ_CP060394.1"/>
</dbReference>